<dbReference type="InterPro" id="IPR014753">
    <property type="entry name" value="Arrestin_N"/>
</dbReference>
<dbReference type="InterPro" id="IPR011022">
    <property type="entry name" value="Arrestin_C-like"/>
</dbReference>
<feature type="domain" description="Arrestin C-terminal-like" evidence="2">
    <location>
        <begin position="191"/>
        <end position="349"/>
    </location>
</feature>
<reference evidence="3 4" key="1">
    <citation type="submission" date="2023-03" db="EMBL/GenBank/DDBJ databases">
        <title>High-quality genome of Scylla paramamosain provides insights in environmental adaptation.</title>
        <authorList>
            <person name="Zhang L."/>
        </authorList>
    </citation>
    <scope>NUCLEOTIDE SEQUENCE [LARGE SCALE GENOMIC DNA]</scope>
    <source>
        <strain evidence="3">LZ_2023a</strain>
        <tissue evidence="3">Muscle</tissue>
    </source>
</reference>
<accession>A0AAW0TFP1</accession>
<dbReference type="PRINTS" id="PR00309">
    <property type="entry name" value="ARRESTIN"/>
</dbReference>
<dbReference type="GO" id="GO:0002031">
    <property type="term" value="P:G protein-coupled receptor internalization"/>
    <property type="evidence" value="ECO:0007669"/>
    <property type="project" value="TreeGrafter"/>
</dbReference>
<dbReference type="SMART" id="SM01017">
    <property type="entry name" value="Arrestin_C"/>
    <property type="match status" value="1"/>
</dbReference>
<comment type="similarity">
    <text evidence="1">Belongs to the arrestin family.</text>
</comment>
<dbReference type="GO" id="GO:0007165">
    <property type="term" value="P:signal transduction"/>
    <property type="evidence" value="ECO:0007669"/>
    <property type="project" value="InterPro"/>
</dbReference>
<dbReference type="Gene3D" id="2.60.40.840">
    <property type="match status" value="1"/>
</dbReference>
<dbReference type="GO" id="GO:0001664">
    <property type="term" value="F:G protein-coupled receptor binding"/>
    <property type="evidence" value="ECO:0007669"/>
    <property type="project" value="TreeGrafter"/>
</dbReference>
<organism evidence="3 4">
    <name type="scientific">Scylla paramamosain</name>
    <name type="common">Mud crab</name>
    <dbReference type="NCBI Taxonomy" id="85552"/>
    <lineage>
        <taxon>Eukaryota</taxon>
        <taxon>Metazoa</taxon>
        <taxon>Ecdysozoa</taxon>
        <taxon>Arthropoda</taxon>
        <taxon>Crustacea</taxon>
        <taxon>Multicrustacea</taxon>
        <taxon>Malacostraca</taxon>
        <taxon>Eumalacostraca</taxon>
        <taxon>Eucarida</taxon>
        <taxon>Decapoda</taxon>
        <taxon>Pleocyemata</taxon>
        <taxon>Brachyura</taxon>
        <taxon>Eubrachyura</taxon>
        <taxon>Portunoidea</taxon>
        <taxon>Portunidae</taxon>
        <taxon>Portuninae</taxon>
        <taxon>Scylla</taxon>
    </lineage>
</organism>
<dbReference type="SUPFAM" id="SSF81296">
    <property type="entry name" value="E set domains"/>
    <property type="match status" value="2"/>
</dbReference>
<dbReference type="InterPro" id="IPR014756">
    <property type="entry name" value="Ig_E-set"/>
</dbReference>
<name>A0AAW0TFP1_SCYPA</name>
<dbReference type="PANTHER" id="PTHR11792:SF17">
    <property type="entry name" value="KURTZ ARRESTIN"/>
    <property type="match status" value="1"/>
</dbReference>
<dbReference type="InterPro" id="IPR000698">
    <property type="entry name" value="Arrestin"/>
</dbReference>
<dbReference type="AlphaFoldDB" id="A0AAW0TFP1"/>
<comment type="caution">
    <text evidence="3">The sequence shown here is derived from an EMBL/GenBank/DDBJ whole genome shotgun (WGS) entry which is preliminary data.</text>
</comment>
<gene>
    <name evidence="3" type="ORF">O3P69_010881</name>
</gene>
<dbReference type="Proteomes" id="UP001487740">
    <property type="component" value="Unassembled WGS sequence"/>
</dbReference>
<dbReference type="InterPro" id="IPR011021">
    <property type="entry name" value="Arrestin-like_N"/>
</dbReference>
<evidence type="ECO:0000259" key="2">
    <source>
        <dbReference type="SMART" id="SM01017"/>
    </source>
</evidence>
<dbReference type="Gene3D" id="2.60.40.640">
    <property type="match status" value="1"/>
</dbReference>
<dbReference type="InterPro" id="IPR014752">
    <property type="entry name" value="Arrestin-like_C"/>
</dbReference>
<dbReference type="Pfam" id="PF00339">
    <property type="entry name" value="Arrestin_N"/>
    <property type="match status" value="1"/>
</dbReference>
<dbReference type="Pfam" id="PF02752">
    <property type="entry name" value="Arrestin_C"/>
    <property type="match status" value="1"/>
</dbReference>
<evidence type="ECO:0000313" key="4">
    <source>
        <dbReference type="Proteomes" id="UP001487740"/>
    </source>
</evidence>
<dbReference type="PANTHER" id="PTHR11792">
    <property type="entry name" value="ARRESTIN"/>
    <property type="match status" value="1"/>
</dbReference>
<dbReference type="EMBL" id="JARAKH010000031">
    <property type="protein sequence ID" value="KAK8386548.1"/>
    <property type="molecule type" value="Genomic_DNA"/>
</dbReference>
<sequence length="351" mass="39311">MVVKFQVFKKGSPNSKITLYLTRRDHMDHVTHVDNIEGVIVLDPNYVNSRNVYVQLALNFRFGREEDESLGYSFVKTLYVNTTQVYPPERERPTTELQRNLISKLGNFAFPFDMSFPELASPSYSLMLGWQDLGSLMGIEYEVMGFVGGNQHDIQQRSTASLTVRRLMECPASLFEKPAPQKCISRSFLTCTGCVSIEAKLNSNVYYPEENIMVRVELKNNTSREIKRLKVKLVQKSEVPMFQDGQVRDKTICKVDDPLSLPPGALTTREFVLVPSIPSKPAHGEIFLQSNLKGDEESVLAPSTLIAPSIKKSDLFGVHVSYVVRVKATLGTLVGDAILDVPFVLAVQQGS</sequence>
<protein>
    <recommendedName>
        <fullName evidence="2">Arrestin C-terminal-like domain-containing protein</fullName>
    </recommendedName>
</protein>
<evidence type="ECO:0000313" key="3">
    <source>
        <dbReference type="EMBL" id="KAK8386548.1"/>
    </source>
</evidence>
<evidence type="ECO:0000256" key="1">
    <source>
        <dbReference type="ARBA" id="ARBA00005298"/>
    </source>
</evidence>
<proteinExistence type="inferred from homology"/>
<keyword evidence="4" id="KW-1185">Reference proteome</keyword>
<dbReference type="GO" id="GO:0005737">
    <property type="term" value="C:cytoplasm"/>
    <property type="evidence" value="ECO:0007669"/>
    <property type="project" value="TreeGrafter"/>
</dbReference>